<evidence type="ECO:0000313" key="2">
    <source>
        <dbReference type="EMBL" id="MCP2163212.1"/>
    </source>
</evidence>
<protein>
    <submittedName>
        <fullName evidence="2">Uncharacterized protein</fullName>
    </submittedName>
</protein>
<sequence length="794" mass="82957">MPPPAPSLLSRPRPATTAPAPPVRRAGTPGPAAGMQHTVGNAATASLATTSGPGPGAQNTLGNAATAAALSGAGAAAAGDQNAVGNAAVAASPAPPSRASGPMGWVLNFVRDHARSLPGYDLLGVILGRDPVTQQPIERSAVNLVSAVLALVPGGGQLFQNLLQAQVIQRATAWFANEIAALGFTWDYVRGLFGRAWDALSVWDLASPGRAWEKLKAVFGPPLARLGSFVVRAGRKVLEFVFEGALALAGAGAARVLGVFRQIGAVFGLIIADPVAFLGNLIRGVRGGITQFAGNIVEHLKAGLRAWLLGNLGGAGVEIPDKFDARGVLRLVLSVLGLTWRAVRLRITRVIPEPVVRRLESSLALVRTLATEGLPGLWRLVVQRAGDIVALVVDQIRGFVVEKIVKAGIVWLAALFNPAAAVIRAVKSIYDITMFVIERAQQITEFVTAVLASISAIAQGATRAAADLVERSLARALPVVLGLLANLVGLTGISKRVQSVIRTVQAPVTRAVDYVVGVIVTAGRKLWDKLRGRDDSKPAERGAGGTDQDKLDAAALAAQRVLARYAGRPVGVDEVAPQLATIRGQYGLRRLTLVENGPVWAIEAEINPKKTVSTDATVSGPKRGDHVFALGLGKTLQDMHAQALTTLGGVDLARSPAARVLVENLASATARAGAIPELVVRKTSGHASGGDAHSRLYGDASRNALLAVHTVAVTLARYYHDPTQRLPVDLLARHLAASAAQAGLAVNRWLDTAVDRESVPLVPADKAGEFQRGQQLLSAIRGQLLGTLTRLSGR</sequence>
<feature type="region of interest" description="Disordered" evidence="1">
    <location>
        <begin position="1"/>
        <end position="59"/>
    </location>
</feature>
<proteinExistence type="predicted"/>
<dbReference type="Proteomes" id="UP001206128">
    <property type="component" value="Unassembled WGS sequence"/>
</dbReference>
<dbReference type="RefSeq" id="WP_253765659.1">
    <property type="nucleotide sequence ID" value="NZ_JAMTCK010000001.1"/>
</dbReference>
<gene>
    <name evidence="2" type="ORF">LX83_000052</name>
</gene>
<dbReference type="AlphaFoldDB" id="A0AAE3G9I2"/>
<evidence type="ECO:0000313" key="3">
    <source>
        <dbReference type="Proteomes" id="UP001206128"/>
    </source>
</evidence>
<accession>A0AAE3G9I2</accession>
<evidence type="ECO:0000256" key="1">
    <source>
        <dbReference type="SAM" id="MobiDB-lite"/>
    </source>
</evidence>
<organism evidence="2 3">
    <name type="scientific">Goodfellowiella coeruleoviolacea</name>
    <dbReference type="NCBI Taxonomy" id="334858"/>
    <lineage>
        <taxon>Bacteria</taxon>
        <taxon>Bacillati</taxon>
        <taxon>Actinomycetota</taxon>
        <taxon>Actinomycetes</taxon>
        <taxon>Pseudonocardiales</taxon>
        <taxon>Pseudonocardiaceae</taxon>
        <taxon>Goodfellowiella</taxon>
    </lineage>
</organism>
<feature type="compositionally biased region" description="Low complexity" evidence="1">
    <location>
        <begin position="7"/>
        <end position="34"/>
    </location>
</feature>
<name>A0AAE3G9I2_9PSEU</name>
<comment type="caution">
    <text evidence="2">The sequence shown here is derived from an EMBL/GenBank/DDBJ whole genome shotgun (WGS) entry which is preliminary data.</text>
</comment>
<feature type="compositionally biased region" description="Polar residues" evidence="1">
    <location>
        <begin position="38"/>
        <end position="52"/>
    </location>
</feature>
<reference evidence="2" key="1">
    <citation type="submission" date="2022-06" db="EMBL/GenBank/DDBJ databases">
        <title>Genomic Encyclopedia of Archaeal and Bacterial Type Strains, Phase II (KMG-II): from individual species to whole genera.</title>
        <authorList>
            <person name="Goeker M."/>
        </authorList>
    </citation>
    <scope>NUCLEOTIDE SEQUENCE</scope>
    <source>
        <strain evidence="2">DSM 43935</strain>
    </source>
</reference>
<keyword evidence="3" id="KW-1185">Reference proteome</keyword>
<dbReference type="EMBL" id="JAMTCK010000001">
    <property type="protein sequence ID" value="MCP2163212.1"/>
    <property type="molecule type" value="Genomic_DNA"/>
</dbReference>